<accession>A0A0K1Q0L9</accession>
<evidence type="ECO:0000313" key="2">
    <source>
        <dbReference type="Proteomes" id="UP000064967"/>
    </source>
</evidence>
<dbReference type="PATRIC" id="fig|1391654.3.peg.5934"/>
<proteinExistence type="predicted"/>
<evidence type="ECO:0000313" key="1">
    <source>
        <dbReference type="EMBL" id="AKU99186.1"/>
    </source>
</evidence>
<sequence length="288" mass="31220">MEHRADELFVFRSGAPLPVLPEGSPTWTGFEPEVAAYRGRQHVVLELAFDDRANLESVAERLSALLHAFCPTNGLAVRAARGAKREVLAAPFTRTSSVRLQRMRGGSIELSSTPRFVPVHGAPLFWIESPANASEEDERPLRFGACIARPGADAPEEAITQALRTLVEACVDLEGCVSGILTAQGPERTLASHALPYEALVANVANVADAAEASHLRAQTPWLRSHVRSPGWLVLVPTAGARRLSKKIPDGLTVERTRSGTLVQLDAPTPFAMTKTESMERWLQPLLA</sequence>
<gene>
    <name evidence="1" type="ORF">AKJ09_05850</name>
</gene>
<dbReference type="EMBL" id="CP012333">
    <property type="protein sequence ID" value="AKU99186.1"/>
    <property type="molecule type" value="Genomic_DNA"/>
</dbReference>
<protein>
    <submittedName>
        <fullName evidence="1">Uncharacterized protein</fullName>
    </submittedName>
</protein>
<dbReference type="AlphaFoldDB" id="A0A0K1Q0L9"/>
<dbReference type="Proteomes" id="UP000064967">
    <property type="component" value="Chromosome"/>
</dbReference>
<name>A0A0K1Q0L9_9BACT</name>
<reference evidence="1 2" key="1">
    <citation type="submission" date="2015-08" db="EMBL/GenBank/DDBJ databases">
        <authorList>
            <person name="Babu N.S."/>
            <person name="Beckwith C.J."/>
            <person name="Beseler K.G."/>
            <person name="Brison A."/>
            <person name="Carone J.V."/>
            <person name="Caskin T.P."/>
            <person name="Diamond M."/>
            <person name="Durham M.E."/>
            <person name="Foxe J.M."/>
            <person name="Go M."/>
            <person name="Henderson B.A."/>
            <person name="Jones I.B."/>
            <person name="McGettigan J.A."/>
            <person name="Micheletti S.J."/>
            <person name="Nasrallah M.E."/>
            <person name="Ortiz D."/>
            <person name="Piller C.R."/>
            <person name="Privatt S.R."/>
            <person name="Schneider S.L."/>
            <person name="Sharp S."/>
            <person name="Smith T.C."/>
            <person name="Stanton J.D."/>
            <person name="Ullery H.E."/>
            <person name="Wilson R.J."/>
            <person name="Serrano M.G."/>
            <person name="Buck G."/>
            <person name="Lee V."/>
            <person name="Wang Y."/>
            <person name="Carvalho R."/>
            <person name="Voegtly L."/>
            <person name="Shi R."/>
            <person name="Duckworth R."/>
            <person name="Johnson A."/>
            <person name="Loviza R."/>
            <person name="Walstead R."/>
            <person name="Shah Z."/>
            <person name="Kiflezghi M."/>
            <person name="Wade K."/>
            <person name="Ball S.L."/>
            <person name="Bradley K.W."/>
            <person name="Asai D.J."/>
            <person name="Bowman C.A."/>
            <person name="Russell D.A."/>
            <person name="Pope W.H."/>
            <person name="Jacobs-Sera D."/>
            <person name="Hendrix R.W."/>
            <person name="Hatfull G.F."/>
        </authorList>
    </citation>
    <scope>NUCLEOTIDE SEQUENCE [LARGE SCALE GENOMIC DNA]</scope>
    <source>
        <strain evidence="1 2">DSM 27648</strain>
    </source>
</reference>
<dbReference type="RefSeq" id="WP_146650527.1">
    <property type="nucleotide sequence ID" value="NZ_CP012333.1"/>
</dbReference>
<keyword evidence="2" id="KW-1185">Reference proteome</keyword>
<dbReference type="KEGG" id="llu:AKJ09_05850"/>
<organism evidence="1 2">
    <name type="scientific">Labilithrix luteola</name>
    <dbReference type="NCBI Taxonomy" id="1391654"/>
    <lineage>
        <taxon>Bacteria</taxon>
        <taxon>Pseudomonadati</taxon>
        <taxon>Myxococcota</taxon>
        <taxon>Polyangia</taxon>
        <taxon>Polyangiales</taxon>
        <taxon>Labilitrichaceae</taxon>
        <taxon>Labilithrix</taxon>
    </lineage>
</organism>